<evidence type="ECO:0000313" key="3">
    <source>
        <dbReference type="Proteomes" id="UP000499080"/>
    </source>
</evidence>
<evidence type="ECO:0000313" key="2">
    <source>
        <dbReference type="EMBL" id="GBN21095.1"/>
    </source>
</evidence>
<dbReference type="AlphaFoldDB" id="A0A4Y2M240"/>
<dbReference type="EMBL" id="BGPR01006690">
    <property type="protein sequence ID" value="GBN21095.1"/>
    <property type="molecule type" value="Genomic_DNA"/>
</dbReference>
<organism evidence="2 3">
    <name type="scientific">Araneus ventricosus</name>
    <name type="common">Orbweaver spider</name>
    <name type="synonym">Epeira ventricosa</name>
    <dbReference type="NCBI Taxonomy" id="182803"/>
    <lineage>
        <taxon>Eukaryota</taxon>
        <taxon>Metazoa</taxon>
        <taxon>Ecdysozoa</taxon>
        <taxon>Arthropoda</taxon>
        <taxon>Chelicerata</taxon>
        <taxon>Arachnida</taxon>
        <taxon>Araneae</taxon>
        <taxon>Araneomorphae</taxon>
        <taxon>Entelegynae</taxon>
        <taxon>Araneoidea</taxon>
        <taxon>Araneidae</taxon>
        <taxon>Araneus</taxon>
    </lineage>
</organism>
<sequence length="175" mass="19665">MSEGMVRKWVRALKDSLTDVHDEERVGRPSVITENLAKKIDGKVRENRLFTISSLSNELPQVPRSVLHGIVTEHLDYHGLFSKHDEEKTQFRANQSKHGNPSGHNDQLGVVKDTPIGVYSGVGFHAVRTVTIKRIFSGIGFRTWNPPAPKPRPCHWATEAFPCISRVAYLGEMDV</sequence>
<reference evidence="2 3" key="1">
    <citation type="journal article" date="2019" name="Sci. Rep.">
        <title>Orb-weaving spider Araneus ventricosus genome elucidates the spidroin gene catalogue.</title>
        <authorList>
            <person name="Kono N."/>
            <person name="Nakamura H."/>
            <person name="Ohtoshi R."/>
            <person name="Moran D.A.P."/>
            <person name="Shinohara A."/>
            <person name="Yoshida Y."/>
            <person name="Fujiwara M."/>
            <person name="Mori M."/>
            <person name="Tomita M."/>
            <person name="Arakawa K."/>
        </authorList>
    </citation>
    <scope>NUCLEOTIDE SEQUENCE [LARGE SCALE GENOMIC DNA]</scope>
</reference>
<dbReference type="Proteomes" id="UP000499080">
    <property type="component" value="Unassembled WGS sequence"/>
</dbReference>
<dbReference type="OrthoDB" id="7542570at2759"/>
<evidence type="ECO:0000256" key="1">
    <source>
        <dbReference type="SAM" id="MobiDB-lite"/>
    </source>
</evidence>
<accession>A0A4Y2M240</accession>
<protein>
    <submittedName>
        <fullName evidence="2">Uncharacterized protein</fullName>
    </submittedName>
</protein>
<gene>
    <name evidence="2" type="ORF">AVEN_80598_1</name>
</gene>
<name>A0A4Y2M240_ARAVE</name>
<feature type="compositionally biased region" description="Polar residues" evidence="1">
    <location>
        <begin position="91"/>
        <end position="105"/>
    </location>
</feature>
<keyword evidence="3" id="KW-1185">Reference proteome</keyword>
<feature type="region of interest" description="Disordered" evidence="1">
    <location>
        <begin position="90"/>
        <end position="109"/>
    </location>
</feature>
<proteinExistence type="predicted"/>
<comment type="caution">
    <text evidence="2">The sequence shown here is derived from an EMBL/GenBank/DDBJ whole genome shotgun (WGS) entry which is preliminary data.</text>
</comment>